<organism evidence="3 4">
    <name type="scientific">Rhizobium indicum</name>
    <dbReference type="NCBI Taxonomy" id="2583231"/>
    <lineage>
        <taxon>Bacteria</taxon>
        <taxon>Pseudomonadati</taxon>
        <taxon>Pseudomonadota</taxon>
        <taxon>Alphaproteobacteria</taxon>
        <taxon>Hyphomicrobiales</taxon>
        <taxon>Rhizobiaceae</taxon>
        <taxon>Rhizobium/Agrobacterium group</taxon>
        <taxon>Rhizobium</taxon>
    </lineage>
</organism>
<accession>A0ABX6PPA2</accession>
<feature type="region of interest" description="Disordered" evidence="1">
    <location>
        <begin position="76"/>
        <end position="129"/>
    </location>
</feature>
<keyword evidence="3" id="KW-0614">Plasmid</keyword>
<proteinExistence type="predicted"/>
<dbReference type="EMBL" id="CP054022">
    <property type="protein sequence ID" value="QKK20487.1"/>
    <property type="molecule type" value="Genomic_DNA"/>
</dbReference>
<evidence type="ECO:0000313" key="4">
    <source>
        <dbReference type="Proteomes" id="UP000305673"/>
    </source>
</evidence>
<keyword evidence="4" id="KW-1185">Reference proteome</keyword>
<geneLocation type="plasmid" evidence="3 4">
    <name>pPR12A201</name>
</geneLocation>
<dbReference type="PANTHER" id="PTHR33678">
    <property type="entry name" value="BLL1576 PROTEIN"/>
    <property type="match status" value="1"/>
</dbReference>
<evidence type="ECO:0000259" key="2">
    <source>
        <dbReference type="Pfam" id="PF03050"/>
    </source>
</evidence>
<dbReference type="PANTHER" id="PTHR33678:SF1">
    <property type="entry name" value="BLL1576 PROTEIN"/>
    <property type="match status" value="1"/>
</dbReference>
<dbReference type="RefSeq" id="WP_138390503.1">
    <property type="nucleotide sequence ID" value="NZ_CP054022.1"/>
</dbReference>
<evidence type="ECO:0000313" key="3">
    <source>
        <dbReference type="EMBL" id="QKK20487.1"/>
    </source>
</evidence>
<gene>
    <name evidence="3" type="ORF">FFM53_029365</name>
</gene>
<protein>
    <submittedName>
        <fullName evidence="3">Transposase</fullName>
    </submittedName>
</protein>
<sequence length="566" mass="63585">MTKRRLPMVEHADTLSLKALRELVTGLVARADRAEIRIEALEADNRKLREENDQLRIENTRLKVDNQLLRDEIARLKNLPPRPPFRPSGMEQATSDKAVAGSRKPARRRGPKGDTGSATRQEVLPARAPPGSRFKGYKDCVVRDLVVRTDVVRYRRECWVTPEGRTIIAPLPAGIKGGYGASLRRFCLMLHSHGQVTTQRLTTLLNDVGVEITASSLAMIATKRQVIRFLTERLDGFHAEDAAVLHAGLVSAPFVTVDDTGARHANRNFHTTQIGGEQFTAFRTTPSKSRLNFLALLRGNYQDYVLNDAAFTFLETRQVDPALLARLKTCEPRRFANQVPFLEYLAANGIDIFDKDIIRPFAEAGIWGAIRHHGLVGNAVIVSDDAGQFRVGTHALCWVHAERLLHKLMPATPGQVKHVETLRELVWHFYKTLKAYQRRPDPRAARGLQARFDRIFSLRTGYGDLDKLLFRLGRRKAELLRVLERPETPLHTNASERDLRGLVIKRKISGGTVSRNGRQARDSMLGLMKTCQKLGLSFWHYLGDRLGINDEDHAVAPLASMVAARA</sequence>
<dbReference type="Proteomes" id="UP000305673">
    <property type="component" value="Plasmid pPR12A201"/>
</dbReference>
<dbReference type="Pfam" id="PF03050">
    <property type="entry name" value="DDE_Tnp_IS66"/>
    <property type="match status" value="1"/>
</dbReference>
<evidence type="ECO:0000256" key="1">
    <source>
        <dbReference type="SAM" id="MobiDB-lite"/>
    </source>
</evidence>
<reference evidence="3 4" key="1">
    <citation type="submission" date="2020-05" db="EMBL/GenBank/DDBJ databases">
        <title>Genome sequences of pea root nodulating Rhizobium spp.</title>
        <authorList>
            <person name="Rahi P."/>
        </authorList>
    </citation>
    <scope>NUCLEOTIDE SEQUENCE [LARGE SCALE GENOMIC DNA]</scope>
    <source>
        <strain evidence="4">JKLM 12A2</strain>
        <plasmid evidence="3 4">pPR12A201</plasmid>
    </source>
</reference>
<name>A0ABX6PPA2_9HYPH</name>
<dbReference type="InterPro" id="IPR052344">
    <property type="entry name" value="Transposase-related"/>
</dbReference>
<dbReference type="InterPro" id="IPR004291">
    <property type="entry name" value="Transposase_IS66_central"/>
</dbReference>
<feature type="domain" description="Transposase IS66 central" evidence="2">
    <location>
        <begin position="393"/>
        <end position="518"/>
    </location>
</feature>